<protein>
    <submittedName>
        <fullName evidence="1">Uncharacterized protein</fullName>
    </submittedName>
</protein>
<gene>
    <name evidence="1" type="ORF">SDC9_116095</name>
</gene>
<sequence>MVATSSGRTCFDRPSTELGCIFKNSLPSFINSFNDNSLSEYSSCSSKTMIFLMPSSPSAIALIFFNCPPDTIIILASECTRRKIRSLLSSSFIDKGTLIAPACKIASSPIIQAFLPSESKAILSPGLTPSFRRPAVKTCTCCLVSR</sequence>
<evidence type="ECO:0000313" key="1">
    <source>
        <dbReference type="EMBL" id="MPM69151.1"/>
    </source>
</evidence>
<dbReference type="EMBL" id="VSSQ01022677">
    <property type="protein sequence ID" value="MPM69151.1"/>
    <property type="molecule type" value="Genomic_DNA"/>
</dbReference>
<organism evidence="1">
    <name type="scientific">bioreactor metagenome</name>
    <dbReference type="NCBI Taxonomy" id="1076179"/>
    <lineage>
        <taxon>unclassified sequences</taxon>
        <taxon>metagenomes</taxon>
        <taxon>ecological metagenomes</taxon>
    </lineage>
</organism>
<proteinExistence type="predicted"/>
<reference evidence="1" key="1">
    <citation type="submission" date="2019-08" db="EMBL/GenBank/DDBJ databases">
        <authorList>
            <person name="Kucharzyk K."/>
            <person name="Murdoch R.W."/>
            <person name="Higgins S."/>
            <person name="Loffler F."/>
        </authorList>
    </citation>
    <scope>NUCLEOTIDE SEQUENCE</scope>
</reference>
<dbReference type="AlphaFoldDB" id="A0A645BWX4"/>
<comment type="caution">
    <text evidence="1">The sequence shown here is derived from an EMBL/GenBank/DDBJ whole genome shotgun (WGS) entry which is preliminary data.</text>
</comment>
<accession>A0A645BWX4</accession>
<name>A0A645BWX4_9ZZZZ</name>